<dbReference type="InterPro" id="IPR011761">
    <property type="entry name" value="ATP-grasp"/>
</dbReference>
<dbReference type="InterPro" id="IPR013815">
    <property type="entry name" value="ATP_grasp_subdomain_1"/>
</dbReference>
<keyword evidence="2" id="KW-0547">Nucleotide-binding</keyword>
<feature type="region of interest" description="Disordered" evidence="3">
    <location>
        <begin position="468"/>
        <end position="489"/>
    </location>
</feature>
<dbReference type="PANTHER" id="PTHR42793:SF1">
    <property type="entry name" value="PEPTIDYL-LYSINE N-ACETYLTRANSFERASE PATZ"/>
    <property type="match status" value="1"/>
</dbReference>
<dbReference type="PANTHER" id="PTHR42793">
    <property type="entry name" value="COA BINDING DOMAIN CONTAINING PROTEIN"/>
    <property type="match status" value="1"/>
</dbReference>
<dbReference type="Pfam" id="PF13380">
    <property type="entry name" value="CoA_binding_2"/>
    <property type="match status" value="1"/>
</dbReference>
<dbReference type="PROSITE" id="PS50975">
    <property type="entry name" value="ATP_GRASP"/>
    <property type="match status" value="1"/>
</dbReference>
<dbReference type="InterPro" id="IPR016102">
    <property type="entry name" value="Succinyl-CoA_synth-like"/>
</dbReference>
<dbReference type="AlphaFoldDB" id="A0A0S4QII6"/>
<dbReference type="Gene3D" id="3.40.50.720">
    <property type="entry name" value="NAD(P)-binding Rossmann-like Domain"/>
    <property type="match status" value="1"/>
</dbReference>
<reference evidence="6" key="1">
    <citation type="submission" date="2015-11" db="EMBL/GenBank/DDBJ databases">
        <authorList>
            <person name="Varghese N."/>
        </authorList>
    </citation>
    <scope>NUCLEOTIDE SEQUENCE [LARGE SCALE GENOMIC DNA]</scope>
    <source>
        <strain evidence="6">DSM 45899</strain>
    </source>
</reference>
<dbReference type="GO" id="GO:0005524">
    <property type="term" value="F:ATP binding"/>
    <property type="evidence" value="ECO:0007669"/>
    <property type="project" value="UniProtKB-UniRule"/>
</dbReference>
<dbReference type="Gene3D" id="3.30.1490.20">
    <property type="entry name" value="ATP-grasp fold, A domain"/>
    <property type="match status" value="1"/>
</dbReference>
<dbReference type="Pfam" id="PF13549">
    <property type="entry name" value="ATP-grasp_5"/>
    <property type="match status" value="1"/>
</dbReference>
<dbReference type="Pfam" id="PF13607">
    <property type="entry name" value="Succ_CoA_lig"/>
    <property type="match status" value="1"/>
</dbReference>
<keyword evidence="6" id="KW-1185">Reference proteome</keyword>
<dbReference type="SUPFAM" id="SSF56059">
    <property type="entry name" value="Glutathione synthetase ATP-binding domain-like"/>
    <property type="match status" value="1"/>
</dbReference>
<dbReference type="InterPro" id="IPR032875">
    <property type="entry name" value="Succ_CoA_lig_flav_dom"/>
</dbReference>
<dbReference type="GO" id="GO:0046872">
    <property type="term" value="F:metal ion binding"/>
    <property type="evidence" value="ECO:0007669"/>
    <property type="project" value="InterPro"/>
</dbReference>
<evidence type="ECO:0000313" key="6">
    <source>
        <dbReference type="Proteomes" id="UP000198802"/>
    </source>
</evidence>
<feature type="compositionally biased region" description="Polar residues" evidence="3">
    <location>
        <begin position="472"/>
        <end position="489"/>
    </location>
</feature>
<comment type="similarity">
    <text evidence="1">In the N-terminal section; belongs to the acetate CoA ligase alpha subunit family.</text>
</comment>
<evidence type="ECO:0000256" key="2">
    <source>
        <dbReference type="PROSITE-ProRule" id="PRU00409"/>
    </source>
</evidence>
<dbReference type="Gene3D" id="3.30.470.20">
    <property type="entry name" value="ATP-grasp fold, B domain"/>
    <property type="match status" value="1"/>
</dbReference>
<feature type="domain" description="ATP-grasp" evidence="4">
    <location>
        <begin position="505"/>
        <end position="542"/>
    </location>
</feature>
<dbReference type="SUPFAM" id="SSF52210">
    <property type="entry name" value="Succinyl-CoA synthetase domains"/>
    <property type="match status" value="2"/>
</dbReference>
<protein>
    <submittedName>
        <fullName evidence="5">Acyl-CoA synthetase (NDP forming)</fullName>
    </submittedName>
</protein>
<dbReference type="EMBL" id="FAOZ01000004">
    <property type="protein sequence ID" value="CUU55054.1"/>
    <property type="molecule type" value="Genomic_DNA"/>
</dbReference>
<evidence type="ECO:0000313" key="5">
    <source>
        <dbReference type="EMBL" id="CUU55054.1"/>
    </source>
</evidence>
<dbReference type="Proteomes" id="UP000198802">
    <property type="component" value="Unassembled WGS sequence"/>
</dbReference>
<dbReference type="FunFam" id="3.30.1490.20:FF:000020">
    <property type="entry name" value="Protein lysine acetyltransferase"/>
    <property type="match status" value="1"/>
</dbReference>
<evidence type="ECO:0000259" key="4">
    <source>
        <dbReference type="PROSITE" id="PS50975"/>
    </source>
</evidence>
<accession>A0A0S4QII6</accession>
<keyword evidence="2" id="KW-0067">ATP-binding</keyword>
<name>A0A0S4QII6_9ACTN</name>
<sequence length="720" mass="74279">MAPTIPREQMAALFQPRSVAFIGASESSGFFRISWDLVERFGARARTHLINPRTANVFGQPAYERCVDVPGGVDCAYIMVHRGMVAQAVEDAAAAGARSAVVLSAGYAETGPEGARAQDALVAQCREAGITLLGPNMLGFANVAAGVAAGALPGIQPRRGQVALVSQSGAGAGSLTRFAATHGIALSFAVTTGNEAMVTAEDVLDYLIDDDDTRAIAVFAETLRQPALFREVARRAAAARRALVILKVGSSDLSARTALAHTGALVGDDAVIDAVFRQDAVLRVDHLEELLHTANLAAATGPWRSPGVGVVSLSGGACDVVADRAEEVGLPLPALSARTEQDLAAVVSDLGHVQNPLDVTGAGMSDLSLLPRAAEIVASDPRVGFVAVIGGRPTPAPMPAIAKALQSAGAPGAYVATVDSALDEETAQVLAECELLYLPSIRDAMTAMARVSWWGRRLTELDHQSADASGDLTASSSDPTASSGDLTATTRTVVAGSPLSEAEVRDLLRSAGVPVVPADFVSTRAQAVEAAVRFGVPVALKAVSRDLAHKSDVGGVRLDLRDATQVGEAYDAIFDGIAVAAPAAHVDGILVSPMRTGGIELIVGVTHHPGWGHVLAVGLGGVLVEVIRDTVLLPLPAGDDEIRRALHSLRAAPLLRGTRGRPPVDLPSLVTAIRAIADLATALGDSIDTLEINPLLVGRDVVEALDGLLTWRGGSGSPRS</sequence>
<organism evidence="5 6">
    <name type="scientific">Parafrankia irregularis</name>
    <dbReference type="NCBI Taxonomy" id="795642"/>
    <lineage>
        <taxon>Bacteria</taxon>
        <taxon>Bacillati</taxon>
        <taxon>Actinomycetota</taxon>
        <taxon>Actinomycetes</taxon>
        <taxon>Frankiales</taxon>
        <taxon>Frankiaceae</taxon>
        <taxon>Parafrankia</taxon>
    </lineage>
</organism>
<dbReference type="InterPro" id="IPR003781">
    <property type="entry name" value="CoA-bd"/>
</dbReference>
<dbReference type="SUPFAM" id="SSF51735">
    <property type="entry name" value="NAD(P)-binding Rossmann-fold domains"/>
    <property type="match status" value="1"/>
</dbReference>
<evidence type="ECO:0000256" key="3">
    <source>
        <dbReference type="SAM" id="MobiDB-lite"/>
    </source>
</evidence>
<proteinExistence type="inferred from homology"/>
<dbReference type="SMART" id="SM00881">
    <property type="entry name" value="CoA_binding"/>
    <property type="match status" value="1"/>
</dbReference>
<gene>
    <name evidence="5" type="ORF">Ga0074812_104135</name>
</gene>
<dbReference type="Gene3D" id="3.40.50.261">
    <property type="entry name" value="Succinyl-CoA synthetase domains"/>
    <property type="match status" value="2"/>
</dbReference>
<dbReference type="InterPro" id="IPR036291">
    <property type="entry name" value="NAD(P)-bd_dom_sf"/>
</dbReference>
<evidence type="ECO:0000256" key="1">
    <source>
        <dbReference type="ARBA" id="ARBA00060888"/>
    </source>
</evidence>
<dbReference type="RefSeq" id="WP_131799427.1">
    <property type="nucleotide sequence ID" value="NZ_FAOZ01000004.1"/>
</dbReference>